<evidence type="ECO:0000256" key="1">
    <source>
        <dbReference type="SAM" id="MobiDB-lite"/>
    </source>
</evidence>
<feature type="region of interest" description="Disordered" evidence="1">
    <location>
        <begin position="231"/>
        <end position="264"/>
    </location>
</feature>
<proteinExistence type="predicted"/>
<dbReference type="AlphaFoldDB" id="A0A252BS97"/>
<gene>
    <name evidence="2" type="ORF">HK26_07130</name>
</gene>
<name>A0A252BS97_9PROT</name>
<organism evidence="2 3">
    <name type="scientific">Acetobacter okinawensis</name>
    <dbReference type="NCBI Taxonomy" id="1076594"/>
    <lineage>
        <taxon>Bacteria</taxon>
        <taxon>Pseudomonadati</taxon>
        <taxon>Pseudomonadota</taxon>
        <taxon>Alphaproteobacteria</taxon>
        <taxon>Acetobacterales</taxon>
        <taxon>Acetobacteraceae</taxon>
        <taxon>Acetobacter</taxon>
    </lineage>
</organism>
<accession>A0A252BS97</accession>
<dbReference type="Pfam" id="PF22759">
    <property type="entry name" value="E217_GP41"/>
    <property type="match status" value="1"/>
</dbReference>
<dbReference type="Proteomes" id="UP000194931">
    <property type="component" value="Unassembled WGS sequence"/>
</dbReference>
<sequence>MTLSGYRVRCQIASTGLESGMACAVRVEGLSLPLLNRLSLMQEGMAAQTRNTVTIMAGDGAGQGGRAMPVVFSGGVVEAFVDYANSPDVAFELRAFSGALPAAVPVAPTSFGGDVAVATLMQVLATKAGLAFANYGVQTMLRGGVYYKGSVAEQVDSCARAARISYQIGVGVLAIWPAGMVAQAQGQAHTVSVATGLVGYPSYSQYGVLFQTVFNPDILFRDTVCLQTGGSTPQGAGQASAAQTGTTGVSGQTGSMPAGATQAGDVPLPTRGMWVVQSVRHDLQTEQPDGPWFTTVEAARPDFAGQAYAG</sequence>
<dbReference type="EMBL" id="JOPJ01000032">
    <property type="protein sequence ID" value="OUJ11255.1"/>
    <property type="molecule type" value="Genomic_DNA"/>
</dbReference>
<dbReference type="InterPro" id="IPR054496">
    <property type="entry name" value="E217_GP41"/>
</dbReference>
<evidence type="ECO:0000313" key="2">
    <source>
        <dbReference type="EMBL" id="OUJ11255.1"/>
    </source>
</evidence>
<protein>
    <submittedName>
        <fullName evidence="2">Uncharacterized protein</fullName>
    </submittedName>
</protein>
<feature type="compositionally biased region" description="Low complexity" evidence="1">
    <location>
        <begin position="231"/>
        <end position="255"/>
    </location>
</feature>
<keyword evidence="3" id="KW-1185">Reference proteome</keyword>
<comment type="caution">
    <text evidence="2">The sequence shown here is derived from an EMBL/GenBank/DDBJ whole genome shotgun (WGS) entry which is preliminary data.</text>
</comment>
<reference evidence="3" key="1">
    <citation type="submission" date="2014-06" db="EMBL/GenBank/DDBJ databases">
        <authorList>
            <person name="Winans N.J."/>
            <person name="Newell P.D."/>
            <person name="Douglas A.E."/>
        </authorList>
    </citation>
    <scope>NUCLEOTIDE SEQUENCE [LARGE SCALE GENOMIC DNA]</scope>
</reference>
<evidence type="ECO:0000313" key="3">
    <source>
        <dbReference type="Proteomes" id="UP000194931"/>
    </source>
</evidence>